<sequence length="72" mass="8096">MISSTTAPRIHPTTRFYRFVGTPAIEETAPFPGRAREGAVLFAAGNKLYFGLGEHRRLSHAAEQLDDFWVFD</sequence>
<evidence type="ECO:0000313" key="2">
    <source>
        <dbReference type="Proteomes" id="UP000824202"/>
    </source>
</evidence>
<feature type="non-terminal residue" evidence="1">
    <location>
        <position position="72"/>
    </location>
</feature>
<gene>
    <name evidence="1" type="ORF">H9863_07540</name>
</gene>
<dbReference type="EMBL" id="DXFT01000145">
    <property type="protein sequence ID" value="HIX03949.1"/>
    <property type="molecule type" value="Genomic_DNA"/>
</dbReference>
<evidence type="ECO:0000313" key="1">
    <source>
        <dbReference type="EMBL" id="HIX03949.1"/>
    </source>
</evidence>
<dbReference type="AlphaFoldDB" id="A0A9D1V0U6"/>
<reference evidence="1" key="1">
    <citation type="journal article" date="2021" name="PeerJ">
        <title>Extensive microbial diversity within the chicken gut microbiome revealed by metagenomics and culture.</title>
        <authorList>
            <person name="Gilroy R."/>
            <person name="Ravi A."/>
            <person name="Getino M."/>
            <person name="Pursley I."/>
            <person name="Horton D.L."/>
            <person name="Alikhan N.F."/>
            <person name="Baker D."/>
            <person name="Gharbi K."/>
            <person name="Hall N."/>
            <person name="Watson M."/>
            <person name="Adriaenssens E.M."/>
            <person name="Foster-Nyarko E."/>
            <person name="Jarju S."/>
            <person name="Secka A."/>
            <person name="Antonio M."/>
            <person name="Oren A."/>
            <person name="Chaudhuri R.R."/>
            <person name="La Ragione R."/>
            <person name="Hildebrand F."/>
            <person name="Pallen M.J."/>
        </authorList>
    </citation>
    <scope>NUCLEOTIDE SEQUENCE</scope>
    <source>
        <strain evidence="1">23274</strain>
    </source>
</reference>
<organism evidence="1 2">
    <name type="scientific">Candidatus Odoribacter faecigallinarum</name>
    <dbReference type="NCBI Taxonomy" id="2838706"/>
    <lineage>
        <taxon>Bacteria</taxon>
        <taxon>Pseudomonadati</taxon>
        <taxon>Bacteroidota</taxon>
        <taxon>Bacteroidia</taxon>
        <taxon>Bacteroidales</taxon>
        <taxon>Odoribacteraceae</taxon>
        <taxon>Odoribacter</taxon>
    </lineage>
</organism>
<name>A0A9D1V0U6_9BACT</name>
<proteinExistence type="predicted"/>
<reference evidence="1" key="2">
    <citation type="submission" date="2021-04" db="EMBL/GenBank/DDBJ databases">
        <authorList>
            <person name="Gilroy R."/>
        </authorList>
    </citation>
    <scope>NUCLEOTIDE SEQUENCE</scope>
    <source>
        <strain evidence="1">23274</strain>
    </source>
</reference>
<protein>
    <submittedName>
        <fullName evidence="1">Uncharacterized protein</fullName>
    </submittedName>
</protein>
<comment type="caution">
    <text evidence="1">The sequence shown here is derived from an EMBL/GenBank/DDBJ whole genome shotgun (WGS) entry which is preliminary data.</text>
</comment>
<dbReference type="Proteomes" id="UP000824202">
    <property type="component" value="Unassembled WGS sequence"/>
</dbReference>
<accession>A0A9D1V0U6</accession>